<dbReference type="InterPro" id="IPR004843">
    <property type="entry name" value="Calcineurin-like_PHP"/>
</dbReference>
<dbReference type="PANTHER" id="PTHR46546:SF4">
    <property type="entry name" value="SHEWANELLA-LIKE PROTEIN PHOSPHATASE 1"/>
    <property type="match status" value="1"/>
</dbReference>
<protein>
    <submittedName>
        <fullName evidence="3">Calcineurin-like phosphoesterase</fullName>
    </submittedName>
</protein>
<gene>
    <name evidence="3" type="ORF">BILFYP9_01370</name>
</gene>
<name>A0A6N2T1T0_9BACE</name>
<feature type="domain" description="Calcineurin-like phosphoesterase" evidence="2">
    <location>
        <begin position="115"/>
        <end position="336"/>
    </location>
</feature>
<accession>A0A6N2T1T0</accession>
<dbReference type="Gene3D" id="3.60.21.10">
    <property type="match status" value="1"/>
</dbReference>
<dbReference type="SUPFAM" id="SSF56300">
    <property type="entry name" value="Metallo-dependent phosphatases"/>
    <property type="match status" value="1"/>
</dbReference>
<dbReference type="PANTHER" id="PTHR46546">
    <property type="entry name" value="SHEWANELLA-LIKE PROTEIN PHOSPHATASE 1"/>
    <property type="match status" value="1"/>
</dbReference>
<organism evidence="3">
    <name type="scientific">Bacteroides intestinalis</name>
    <dbReference type="NCBI Taxonomy" id="329854"/>
    <lineage>
        <taxon>Bacteria</taxon>
        <taxon>Pseudomonadati</taxon>
        <taxon>Bacteroidota</taxon>
        <taxon>Bacteroidia</taxon>
        <taxon>Bacteroidales</taxon>
        <taxon>Bacteroidaceae</taxon>
        <taxon>Bacteroides</taxon>
    </lineage>
</organism>
<evidence type="ECO:0000256" key="1">
    <source>
        <dbReference type="SAM" id="SignalP"/>
    </source>
</evidence>
<reference evidence="3" key="1">
    <citation type="submission" date="2019-11" db="EMBL/GenBank/DDBJ databases">
        <authorList>
            <person name="Feng L."/>
        </authorList>
    </citation>
    <scope>NUCLEOTIDE SEQUENCE</scope>
    <source>
        <strain evidence="3">BintestinalisLFYP9</strain>
    </source>
</reference>
<feature type="chain" id="PRO_5026874087" evidence="1">
    <location>
        <begin position="27"/>
        <end position="387"/>
    </location>
</feature>
<dbReference type="GO" id="GO:0016787">
    <property type="term" value="F:hydrolase activity"/>
    <property type="evidence" value="ECO:0007669"/>
    <property type="project" value="InterPro"/>
</dbReference>
<proteinExistence type="predicted"/>
<feature type="signal peptide" evidence="1">
    <location>
        <begin position="1"/>
        <end position="26"/>
    </location>
</feature>
<dbReference type="Pfam" id="PF00149">
    <property type="entry name" value="Metallophos"/>
    <property type="match status" value="1"/>
</dbReference>
<keyword evidence="1" id="KW-0732">Signal</keyword>
<dbReference type="EMBL" id="CACRSU010000014">
    <property type="protein sequence ID" value="VYS99474.1"/>
    <property type="molecule type" value="Genomic_DNA"/>
</dbReference>
<sequence length="387" mass="44387">MMSKTSFTKYFLIAFTLMFISSGTKAGTFGSDGNKKKDKEKKEELSADGPYVLYQPDGKTRVISVDKKGKITDTTYVALPEDFILHVVDHKGRFPFDVRLHPVKRPDWKYRQPEKVFVMSDPHGKLDCVISLLQGNGIIDKNYKWSFGNNHLMVIGDIFDRGKDVPQIFWLFYKLEDEAAKAGGTVSFLLGNHEPLVLANDLRYTKDKYKVLAQKLNMNYPELFGPDTELGKWLGTRNTMQIIGRDLYVHAGLGKNFYDRNLSIPTVNEEMSKVLFMNKKERRALSPLTAFLYGNDGPIWYRGLVRTDAKYHPMAQDSLQMVMERYKVKHIIVGHTIFKDISTFYDGKVIGVNVDNKENQKKKRGRALLIDKNTYFVVGDKGILRKL</sequence>
<evidence type="ECO:0000259" key="2">
    <source>
        <dbReference type="Pfam" id="PF00149"/>
    </source>
</evidence>
<evidence type="ECO:0000313" key="3">
    <source>
        <dbReference type="EMBL" id="VYS99474.1"/>
    </source>
</evidence>
<dbReference type="AlphaFoldDB" id="A0A6N2T1T0"/>
<dbReference type="RefSeq" id="WP_138291206.1">
    <property type="nucleotide sequence ID" value="NZ_BAABZC010000001.1"/>
</dbReference>
<dbReference type="InterPro" id="IPR029052">
    <property type="entry name" value="Metallo-depent_PP-like"/>
</dbReference>